<feature type="chain" id="PRO_5017059210" evidence="2">
    <location>
        <begin position="21"/>
        <end position="327"/>
    </location>
</feature>
<evidence type="ECO:0000256" key="2">
    <source>
        <dbReference type="SAM" id="SignalP"/>
    </source>
</evidence>
<evidence type="ECO:0000313" key="3">
    <source>
        <dbReference type="EMBL" id="RDB06917.1"/>
    </source>
</evidence>
<feature type="signal peptide" evidence="2">
    <location>
        <begin position="1"/>
        <end position="20"/>
    </location>
</feature>
<dbReference type="Pfam" id="PF13585">
    <property type="entry name" value="CHU_C"/>
    <property type="match status" value="1"/>
</dbReference>
<reference evidence="3 4" key="1">
    <citation type="submission" date="2018-07" db="EMBL/GenBank/DDBJ databases">
        <title>Genome analysis of Runella aurantiaca.</title>
        <authorList>
            <person name="Yang X."/>
        </authorList>
    </citation>
    <scope>NUCLEOTIDE SEQUENCE [LARGE SCALE GENOMIC DNA]</scope>
    <source>
        <strain evidence="3 4">YX9</strain>
    </source>
</reference>
<sequence>MQKLFFTVALYAATLSGALAQDAFFNARLTLKKVDCIDKRVQMDVEIRSVQKDAPFYLGDANFRFGYDGRLLSRPAIVQQHNFSREAANGQEYGVQNLNGSSENIAQGLLSLNVFYTGSGQKSQKVTLEWMSIATIQFDIANTSINTPSQVLWYTPQTFPKSGLSEVVANGNEFQLKVVKSGSFSNATIPVISEACPNLSSNSSSGPSVTTKPPTLTPSDPSVTVPDPDPISNVSIGIEGDDLVIPEGFSPNGDGVNDVFALRNKKGVKINLQIYNRLGVLVYTNADYRNDWDGLDTNGKGISEGTYFYVIKTADGQNYRRALTIAR</sequence>
<dbReference type="Proteomes" id="UP000253141">
    <property type="component" value="Unassembled WGS sequence"/>
</dbReference>
<name>A0A369IF17_9BACT</name>
<proteinExistence type="predicted"/>
<comment type="caution">
    <text evidence="3">The sequence shown here is derived from an EMBL/GenBank/DDBJ whole genome shotgun (WGS) entry which is preliminary data.</text>
</comment>
<dbReference type="Gene3D" id="2.60.40.4070">
    <property type="match status" value="1"/>
</dbReference>
<feature type="compositionally biased region" description="Low complexity" evidence="1">
    <location>
        <begin position="217"/>
        <end position="226"/>
    </location>
</feature>
<evidence type="ECO:0000256" key="1">
    <source>
        <dbReference type="SAM" id="MobiDB-lite"/>
    </source>
</evidence>
<dbReference type="AlphaFoldDB" id="A0A369IF17"/>
<dbReference type="RefSeq" id="WP_114460236.1">
    <property type="nucleotide sequence ID" value="NZ_QPIW01000003.1"/>
</dbReference>
<dbReference type="NCBIfam" id="TIGR04131">
    <property type="entry name" value="Bac_Flav_CTERM"/>
    <property type="match status" value="1"/>
</dbReference>
<feature type="compositionally biased region" description="Low complexity" evidence="1">
    <location>
        <begin position="198"/>
        <end position="208"/>
    </location>
</feature>
<keyword evidence="2" id="KW-0732">Signal</keyword>
<dbReference type="InterPro" id="IPR026341">
    <property type="entry name" value="T9SS_type_B"/>
</dbReference>
<feature type="region of interest" description="Disordered" evidence="1">
    <location>
        <begin position="198"/>
        <end position="228"/>
    </location>
</feature>
<accession>A0A369IF17</accession>
<dbReference type="EMBL" id="QPIW01000003">
    <property type="protein sequence ID" value="RDB06917.1"/>
    <property type="molecule type" value="Genomic_DNA"/>
</dbReference>
<gene>
    <name evidence="3" type="ORF">DVG78_06470</name>
</gene>
<dbReference type="OrthoDB" id="631648at2"/>
<keyword evidence="4" id="KW-1185">Reference proteome</keyword>
<protein>
    <submittedName>
        <fullName evidence="3">Gliding motility-associated C-terminal domain-containing protein</fullName>
    </submittedName>
</protein>
<evidence type="ECO:0000313" key="4">
    <source>
        <dbReference type="Proteomes" id="UP000253141"/>
    </source>
</evidence>
<organism evidence="3 4">
    <name type="scientific">Runella aurantiaca</name>
    <dbReference type="NCBI Taxonomy" id="2282308"/>
    <lineage>
        <taxon>Bacteria</taxon>
        <taxon>Pseudomonadati</taxon>
        <taxon>Bacteroidota</taxon>
        <taxon>Cytophagia</taxon>
        <taxon>Cytophagales</taxon>
        <taxon>Spirosomataceae</taxon>
        <taxon>Runella</taxon>
    </lineage>
</organism>